<dbReference type="EMBL" id="MOOS01000012">
    <property type="protein sequence ID" value="OUB78240.1"/>
    <property type="molecule type" value="Genomic_DNA"/>
</dbReference>
<gene>
    <name evidence="3" type="ORF">BK750_00485</name>
</gene>
<name>A0A9X6R5P7_BACTJ</name>
<sequence>MAMQRAINQNGEDSYIWIVEKGDSNTYFCPHCKAQVNPRKGDERIHHFAHVPGSSCAFSGTGESKKHVDMKENFFKHLKKYRPELKVDMEAILIPGRRADMVIYENDQPLVVEFQASKIEREELIARTKDYSKTNIPVQWIFHISRVKLDDFKKNQTGRISNELVYLNNADSLYILNDKGFIQKCSLRKKANRQETFYINFYNAQRIFKFNKVVMNPPDKQTLYLCQLEKDSIQSEKFYYYGYLFKTNINSLPNYYNVKLELERFIKNGNLYIYDNKDHNNEGVYMFNCFIRLEDSFENRYHLNDGICYLFQNPLTTDEIINLQQVQLSKKNLSDKTKEDNSAYRAKEITIEPTTTPRINGDNIYCPYPQKKNIQQKKGNSKAQNVKAPYLVKKKDVPKLTISNEVNKTSTLQQIAATTNETDENLNKKIQTSKYHTLQNNPIKNRYSETKHQNKKLTIFQKLKNLINNLFK</sequence>
<comment type="caution">
    <text evidence="3">The sequence shown here is derived from an EMBL/GenBank/DDBJ whole genome shotgun (WGS) entry which is preliminary data.</text>
</comment>
<evidence type="ECO:0000313" key="3">
    <source>
        <dbReference type="EMBL" id="OUB78240.1"/>
    </source>
</evidence>
<feature type="domain" description="Competence protein CoiA nuclease-like" evidence="1">
    <location>
        <begin position="63"/>
        <end position="186"/>
    </location>
</feature>
<feature type="domain" description="Competence protein CoiA-like N-terminal" evidence="2">
    <location>
        <begin position="24"/>
        <end position="59"/>
    </location>
</feature>
<evidence type="ECO:0000259" key="2">
    <source>
        <dbReference type="Pfam" id="PF25164"/>
    </source>
</evidence>
<protein>
    <recommendedName>
        <fullName evidence="5">Competence protein CoiA-like family protein</fullName>
    </recommendedName>
</protein>
<evidence type="ECO:0008006" key="5">
    <source>
        <dbReference type="Google" id="ProtNLM"/>
    </source>
</evidence>
<proteinExistence type="predicted"/>
<dbReference type="AlphaFoldDB" id="A0A9X6R5P7"/>
<dbReference type="Pfam" id="PF06054">
    <property type="entry name" value="CoiA_nuc"/>
    <property type="match status" value="1"/>
</dbReference>
<dbReference type="InterPro" id="IPR010330">
    <property type="entry name" value="CoiA_nuc"/>
</dbReference>
<reference evidence="3 4" key="1">
    <citation type="submission" date="2016-10" db="EMBL/GenBank/DDBJ databases">
        <title>Comparative genomics of Bacillus thuringiensis reveals a path to pathogens against multiple invertebrate hosts.</title>
        <authorList>
            <person name="Zheng J."/>
            <person name="Gao Q."/>
            <person name="Liu H."/>
            <person name="Peng D."/>
            <person name="Ruan L."/>
            <person name="Sun M."/>
        </authorList>
    </citation>
    <scope>NUCLEOTIDE SEQUENCE [LARGE SCALE GENOMIC DNA]</scope>
    <source>
        <strain evidence="3">BGSC 4CF1</strain>
    </source>
</reference>
<dbReference type="RefSeq" id="WP_086403578.1">
    <property type="nucleotide sequence ID" value="NZ_MOOS01000012.1"/>
</dbReference>
<evidence type="ECO:0000259" key="1">
    <source>
        <dbReference type="Pfam" id="PF06054"/>
    </source>
</evidence>
<accession>A0A9X6R5P7</accession>
<dbReference type="Proteomes" id="UP000194853">
    <property type="component" value="Unassembled WGS sequence"/>
</dbReference>
<evidence type="ECO:0000313" key="4">
    <source>
        <dbReference type="Proteomes" id="UP000194853"/>
    </source>
</evidence>
<organism evidence="3 4">
    <name type="scientific">Bacillus thuringiensis subsp. jegathesan</name>
    <dbReference type="NCBI Taxonomy" id="56955"/>
    <lineage>
        <taxon>Bacteria</taxon>
        <taxon>Bacillati</taxon>
        <taxon>Bacillota</taxon>
        <taxon>Bacilli</taxon>
        <taxon>Bacillales</taxon>
        <taxon>Bacillaceae</taxon>
        <taxon>Bacillus</taxon>
        <taxon>Bacillus cereus group</taxon>
    </lineage>
</organism>
<dbReference type="Pfam" id="PF25164">
    <property type="entry name" value="CoiA_N"/>
    <property type="match status" value="1"/>
</dbReference>
<dbReference type="InterPro" id="IPR057253">
    <property type="entry name" value="CoiA-like_N"/>
</dbReference>